<evidence type="ECO:0000259" key="3">
    <source>
        <dbReference type="PROSITE" id="PS50102"/>
    </source>
</evidence>
<organism evidence="4 5">
    <name type="scientific">Anopheles culicifacies</name>
    <dbReference type="NCBI Taxonomy" id="139723"/>
    <lineage>
        <taxon>Eukaryota</taxon>
        <taxon>Metazoa</taxon>
        <taxon>Ecdysozoa</taxon>
        <taxon>Arthropoda</taxon>
        <taxon>Hexapoda</taxon>
        <taxon>Insecta</taxon>
        <taxon>Pterygota</taxon>
        <taxon>Neoptera</taxon>
        <taxon>Endopterygota</taxon>
        <taxon>Diptera</taxon>
        <taxon>Nematocera</taxon>
        <taxon>Culicoidea</taxon>
        <taxon>Culicidae</taxon>
        <taxon>Anophelinae</taxon>
        <taxon>Anopheles</taxon>
        <taxon>culicifacies species complex</taxon>
    </lineage>
</organism>
<evidence type="ECO:0000313" key="4">
    <source>
        <dbReference type="EnsemblMetazoa" id="ACUA009041-PA"/>
    </source>
</evidence>
<dbReference type="Pfam" id="PF00076">
    <property type="entry name" value="RRM_1"/>
    <property type="match status" value="1"/>
</dbReference>
<evidence type="ECO:0000256" key="2">
    <source>
        <dbReference type="PROSITE-ProRule" id="PRU00176"/>
    </source>
</evidence>
<dbReference type="EnsemblMetazoa" id="ACUA009041-RA">
    <property type="protein sequence ID" value="ACUA009041-PA"/>
    <property type="gene ID" value="ACUA009041"/>
</dbReference>
<dbReference type="PANTHER" id="PTHR21245">
    <property type="entry name" value="HETEROGENEOUS NUCLEAR RIBONUCLEOPROTEIN"/>
    <property type="match status" value="1"/>
</dbReference>
<name>A0A182M470_9DIPT</name>
<dbReference type="EMBL" id="AXCM01000840">
    <property type="status" value="NOT_ANNOTATED_CDS"/>
    <property type="molecule type" value="Genomic_DNA"/>
</dbReference>
<dbReference type="InterPro" id="IPR012677">
    <property type="entry name" value="Nucleotide-bd_a/b_plait_sf"/>
</dbReference>
<dbReference type="STRING" id="139723.A0A182M470"/>
<evidence type="ECO:0000256" key="1">
    <source>
        <dbReference type="ARBA" id="ARBA00022884"/>
    </source>
</evidence>
<dbReference type="VEuPathDB" id="VectorBase:ACUA009041"/>
<dbReference type="GO" id="GO:0003723">
    <property type="term" value="F:RNA binding"/>
    <property type="evidence" value="ECO:0007669"/>
    <property type="project" value="UniProtKB-UniRule"/>
</dbReference>
<dbReference type="InterPro" id="IPR035979">
    <property type="entry name" value="RBD_domain_sf"/>
</dbReference>
<dbReference type="Gene3D" id="3.30.70.330">
    <property type="match status" value="1"/>
</dbReference>
<dbReference type="InterPro" id="IPR000504">
    <property type="entry name" value="RRM_dom"/>
</dbReference>
<keyword evidence="1 2" id="KW-0694">RNA-binding</keyword>
<dbReference type="AlphaFoldDB" id="A0A182M470"/>
<dbReference type="SUPFAM" id="SSF54928">
    <property type="entry name" value="RNA-binding domain, RBD"/>
    <property type="match status" value="1"/>
</dbReference>
<evidence type="ECO:0000313" key="5">
    <source>
        <dbReference type="Proteomes" id="UP000075883"/>
    </source>
</evidence>
<dbReference type="PROSITE" id="PS50102">
    <property type="entry name" value="RRM"/>
    <property type="match status" value="1"/>
</dbReference>
<reference evidence="4" key="2">
    <citation type="submission" date="2020-05" db="UniProtKB">
        <authorList>
            <consortium name="EnsemblMetazoa"/>
        </authorList>
    </citation>
    <scope>IDENTIFICATION</scope>
    <source>
        <strain evidence="4">A-37</strain>
    </source>
</reference>
<protein>
    <recommendedName>
        <fullName evidence="3">RRM domain-containing protein</fullName>
    </recommendedName>
</protein>
<sequence length="172" mass="19997">MHDTRRGLEIFVRGIPSDFGPNELVPVFSKVGLIYYIRLLMDYGQCNRGIAYVSYVNSNNAHRALRVLNGLRITVDHNLELFKCRESRIFYICNIMDIFTSYSMSILITQLAHVHNFECKVSRNGNYHEAMLKFPSHRDYIRAYNKGRESPEFRNPEVSSGTIARSMVIRKI</sequence>
<dbReference type="SMART" id="SM00360">
    <property type="entry name" value="RRM"/>
    <property type="match status" value="1"/>
</dbReference>
<proteinExistence type="predicted"/>
<dbReference type="Proteomes" id="UP000075883">
    <property type="component" value="Unassembled WGS sequence"/>
</dbReference>
<keyword evidence="5" id="KW-1185">Reference proteome</keyword>
<reference evidence="5" key="1">
    <citation type="submission" date="2013-09" db="EMBL/GenBank/DDBJ databases">
        <title>The Genome Sequence of Anopheles culicifacies species A.</title>
        <authorList>
            <consortium name="The Broad Institute Genomics Platform"/>
            <person name="Neafsey D.E."/>
            <person name="Besansky N."/>
            <person name="Howell P."/>
            <person name="Walton C."/>
            <person name="Young S.K."/>
            <person name="Zeng Q."/>
            <person name="Gargeya S."/>
            <person name="Fitzgerald M."/>
            <person name="Haas B."/>
            <person name="Abouelleil A."/>
            <person name="Allen A.W."/>
            <person name="Alvarado L."/>
            <person name="Arachchi H.M."/>
            <person name="Berlin A.M."/>
            <person name="Chapman S.B."/>
            <person name="Gainer-Dewar J."/>
            <person name="Goldberg J."/>
            <person name="Griggs A."/>
            <person name="Gujja S."/>
            <person name="Hansen M."/>
            <person name="Howarth C."/>
            <person name="Imamovic A."/>
            <person name="Ireland A."/>
            <person name="Larimer J."/>
            <person name="McCowan C."/>
            <person name="Murphy C."/>
            <person name="Pearson M."/>
            <person name="Poon T.W."/>
            <person name="Priest M."/>
            <person name="Roberts A."/>
            <person name="Saif S."/>
            <person name="Shea T."/>
            <person name="Sisk P."/>
            <person name="Sykes S."/>
            <person name="Wortman J."/>
            <person name="Nusbaum C."/>
            <person name="Birren B."/>
        </authorList>
    </citation>
    <scope>NUCLEOTIDE SEQUENCE [LARGE SCALE GENOMIC DNA]</scope>
    <source>
        <strain evidence="5">A-37</strain>
    </source>
</reference>
<accession>A0A182M470</accession>
<feature type="domain" description="RRM" evidence="3">
    <location>
        <begin position="8"/>
        <end position="86"/>
    </location>
</feature>